<protein>
    <submittedName>
        <fullName evidence="1">Uncharacterized protein</fullName>
    </submittedName>
</protein>
<proteinExistence type="predicted"/>
<evidence type="ECO:0000313" key="2">
    <source>
        <dbReference type="Proteomes" id="UP001152320"/>
    </source>
</evidence>
<dbReference type="AlphaFoldDB" id="A0A9Q1BS75"/>
<organism evidence="1 2">
    <name type="scientific">Holothuria leucospilota</name>
    <name type="common">Black long sea cucumber</name>
    <name type="synonym">Mertensiothuria leucospilota</name>
    <dbReference type="NCBI Taxonomy" id="206669"/>
    <lineage>
        <taxon>Eukaryota</taxon>
        <taxon>Metazoa</taxon>
        <taxon>Echinodermata</taxon>
        <taxon>Eleutherozoa</taxon>
        <taxon>Echinozoa</taxon>
        <taxon>Holothuroidea</taxon>
        <taxon>Aspidochirotacea</taxon>
        <taxon>Aspidochirotida</taxon>
        <taxon>Holothuriidae</taxon>
        <taxon>Holothuria</taxon>
    </lineage>
</organism>
<name>A0A9Q1BS75_HOLLE</name>
<dbReference type="Proteomes" id="UP001152320">
    <property type="component" value="Chromosome 12"/>
</dbReference>
<keyword evidence="2" id="KW-1185">Reference proteome</keyword>
<comment type="caution">
    <text evidence="1">The sequence shown here is derived from an EMBL/GenBank/DDBJ whole genome shotgun (WGS) entry which is preliminary data.</text>
</comment>
<reference evidence="1" key="1">
    <citation type="submission" date="2021-10" db="EMBL/GenBank/DDBJ databases">
        <title>Tropical sea cucumber genome reveals ecological adaptation and Cuvierian tubules defense mechanism.</title>
        <authorList>
            <person name="Chen T."/>
        </authorList>
    </citation>
    <scope>NUCLEOTIDE SEQUENCE</scope>
    <source>
        <strain evidence="1">Nanhai2018</strain>
        <tissue evidence="1">Muscle</tissue>
    </source>
</reference>
<dbReference type="EMBL" id="JAIZAY010000012">
    <property type="protein sequence ID" value="KAJ8031780.1"/>
    <property type="molecule type" value="Genomic_DNA"/>
</dbReference>
<sequence length="65" mass="7168">MSTKLGGHYLFRQIGWAEGGGGGVKTVPPKSKLTLKSGIKFVSRYAFFRRPLCKCSFSISQMVIL</sequence>
<gene>
    <name evidence="1" type="ORF">HOLleu_25087</name>
</gene>
<accession>A0A9Q1BS75</accession>
<evidence type="ECO:0000313" key="1">
    <source>
        <dbReference type="EMBL" id="KAJ8031780.1"/>
    </source>
</evidence>